<dbReference type="Gene3D" id="3.20.20.70">
    <property type="entry name" value="Aldolase class I"/>
    <property type="match status" value="1"/>
</dbReference>
<evidence type="ECO:0000313" key="2">
    <source>
        <dbReference type="EMBL" id="VYU56782.1"/>
    </source>
</evidence>
<gene>
    <name evidence="2" type="primary">tal_4</name>
    <name evidence="2" type="ORF">CSLFYP84_02747</name>
</gene>
<dbReference type="NCBIfam" id="NF009299">
    <property type="entry name" value="PRK12656.1"/>
    <property type="match status" value="1"/>
</dbReference>
<dbReference type="EMBL" id="CACRUA010000029">
    <property type="protein sequence ID" value="VYU56782.1"/>
    <property type="molecule type" value="Genomic_DNA"/>
</dbReference>
<organism evidence="2">
    <name type="scientific">Clostridium symbiosum</name>
    <name type="common">Bacteroides symbiosus</name>
    <dbReference type="NCBI Taxonomy" id="1512"/>
    <lineage>
        <taxon>Bacteria</taxon>
        <taxon>Bacillati</taxon>
        <taxon>Bacillota</taxon>
        <taxon>Clostridia</taxon>
        <taxon>Lachnospirales</taxon>
        <taxon>Lachnospiraceae</taxon>
        <taxon>Otoolea</taxon>
    </lineage>
</organism>
<dbReference type="InterPro" id="IPR018225">
    <property type="entry name" value="Transaldolase_AS"/>
</dbReference>
<dbReference type="GO" id="GO:0004801">
    <property type="term" value="F:transaldolase activity"/>
    <property type="evidence" value="ECO:0007669"/>
    <property type="project" value="UniProtKB-EC"/>
</dbReference>
<evidence type="ECO:0000256" key="1">
    <source>
        <dbReference type="ARBA" id="ARBA00023270"/>
    </source>
</evidence>
<accession>A0A6N3FWR1</accession>
<sequence length="225" mass="24905">MEFLFDTANIQEIQKYIAIYPITGVTSNPSIIKKEGKIDFYRHFRQIRAIIGAERSLHIQLTAPDEGTMLREADTVLNKVDDKVFIKVPVNENGLKVMRALKKDRIGVTATAVYSKIQGYLALEAGADFIAPYYNRMKNLDIDAYDTIACLAEQIRAYGYNTKILAASFKNIAQVNAAFAAGAQTATLSPQLLHEAMGMAAIGKAVADFKSDWESVFDGKDLTQL</sequence>
<dbReference type="GO" id="GO:0005975">
    <property type="term" value="P:carbohydrate metabolic process"/>
    <property type="evidence" value="ECO:0007669"/>
    <property type="project" value="InterPro"/>
</dbReference>
<dbReference type="Pfam" id="PF00923">
    <property type="entry name" value="TAL_FSA"/>
    <property type="match status" value="1"/>
</dbReference>
<dbReference type="SUPFAM" id="SSF51569">
    <property type="entry name" value="Aldolase"/>
    <property type="match status" value="1"/>
</dbReference>
<dbReference type="EC" id="2.2.1.2" evidence="2"/>
<name>A0A6N3FWR1_CLOSY</name>
<keyword evidence="2" id="KW-0808">Transferase</keyword>
<dbReference type="InterPro" id="IPR001585">
    <property type="entry name" value="TAL/FSA"/>
</dbReference>
<dbReference type="PROSITE" id="PS01054">
    <property type="entry name" value="TRANSALDOLASE_1"/>
    <property type="match status" value="1"/>
</dbReference>
<dbReference type="InterPro" id="IPR013785">
    <property type="entry name" value="Aldolase_TIM"/>
</dbReference>
<dbReference type="RefSeq" id="WP_156684759.1">
    <property type="nucleotide sequence ID" value="NZ_CACRUA010000029.1"/>
</dbReference>
<proteinExistence type="predicted"/>
<dbReference type="PANTHER" id="PTHR10683:SF28">
    <property type="entry name" value="TRANSALDOLASE C"/>
    <property type="match status" value="1"/>
</dbReference>
<protein>
    <submittedName>
        <fullName evidence="2">Putative transaldolase</fullName>
        <ecNumber evidence="2">2.2.1.2</ecNumber>
    </submittedName>
</protein>
<dbReference type="PANTHER" id="PTHR10683">
    <property type="entry name" value="TRANSALDOLASE"/>
    <property type="match status" value="1"/>
</dbReference>
<reference evidence="2" key="1">
    <citation type="submission" date="2019-11" db="EMBL/GenBank/DDBJ databases">
        <authorList>
            <person name="Feng L."/>
        </authorList>
    </citation>
    <scope>NUCLEOTIDE SEQUENCE</scope>
    <source>
        <strain evidence="2">CsymbiosumLFYP84</strain>
    </source>
</reference>
<dbReference type="AlphaFoldDB" id="A0A6N3FWR1"/>
<keyword evidence="1" id="KW-0704">Schiff base</keyword>